<feature type="region of interest" description="Disordered" evidence="1">
    <location>
        <begin position="83"/>
        <end position="116"/>
    </location>
</feature>
<organism evidence="4 6">
    <name type="scientific">Qipengyuania flava</name>
    <dbReference type="NCBI Taxonomy" id="192812"/>
    <lineage>
        <taxon>Bacteria</taxon>
        <taxon>Pseudomonadati</taxon>
        <taxon>Pseudomonadota</taxon>
        <taxon>Alphaproteobacteria</taxon>
        <taxon>Sphingomonadales</taxon>
        <taxon>Erythrobacteraceae</taxon>
        <taxon>Qipengyuania</taxon>
    </lineage>
</organism>
<reference evidence="5" key="2">
    <citation type="submission" date="2018-09" db="EMBL/GenBank/DDBJ databases">
        <authorList>
            <person name="Zhang J."/>
        </authorList>
    </citation>
    <scope>NUCLEOTIDE SEQUENCE</scope>
    <source>
        <strain evidence="5">21-3</strain>
    </source>
</reference>
<feature type="domain" description="EF-hand" evidence="3">
    <location>
        <begin position="168"/>
        <end position="203"/>
    </location>
</feature>
<evidence type="ECO:0000313" key="4">
    <source>
        <dbReference type="EMBL" id="BBI21041.1"/>
    </source>
</evidence>
<dbReference type="PROSITE" id="PS50222">
    <property type="entry name" value="EF_HAND_2"/>
    <property type="match status" value="1"/>
</dbReference>
<dbReference type="EMBL" id="AP019389">
    <property type="protein sequence ID" value="BBI21041.1"/>
    <property type="molecule type" value="Genomic_DNA"/>
</dbReference>
<dbReference type="InterPro" id="IPR018247">
    <property type="entry name" value="EF_Hand_1_Ca_BS"/>
</dbReference>
<dbReference type="SUPFAM" id="SSF47473">
    <property type="entry name" value="EF-hand"/>
    <property type="match status" value="1"/>
</dbReference>
<evidence type="ECO:0000313" key="5">
    <source>
        <dbReference type="EMBL" id="QFI63874.1"/>
    </source>
</evidence>
<reference evidence="4 6" key="3">
    <citation type="submission" date="2019-01" db="EMBL/GenBank/DDBJ databases">
        <title>Complete genome sequence of Erythrobacter flavus KJ5.</title>
        <authorList>
            <person name="Kanesaki Y."/>
            <person name="Brotosudarmo T."/>
            <person name="Moriuchi R."/>
            <person name="Awai K."/>
        </authorList>
    </citation>
    <scope>NUCLEOTIDE SEQUENCE [LARGE SCALE GENOMIC DNA]</scope>
    <source>
        <strain evidence="4 6">KJ5</strain>
    </source>
</reference>
<dbReference type="Proteomes" id="UP000325385">
    <property type="component" value="Chromosome"/>
</dbReference>
<feature type="chain" id="PRO_5041546810" description="EF-hand domain-containing protein" evidence="2">
    <location>
        <begin position="26"/>
        <end position="204"/>
    </location>
</feature>
<dbReference type="EMBL" id="CP032228">
    <property type="protein sequence ID" value="QFI63874.1"/>
    <property type="molecule type" value="Genomic_DNA"/>
</dbReference>
<keyword evidence="6" id="KW-1185">Reference proteome</keyword>
<dbReference type="RefSeq" id="WP_067670936.1">
    <property type="nucleotide sequence ID" value="NZ_AP019389.1"/>
</dbReference>
<dbReference type="InterPro" id="IPR002048">
    <property type="entry name" value="EF_hand_dom"/>
</dbReference>
<dbReference type="AlphaFoldDB" id="A0A3T1CJ86"/>
<keyword evidence="2" id="KW-0732">Signal</keyword>
<proteinExistence type="predicted"/>
<dbReference type="Gene3D" id="1.10.238.10">
    <property type="entry name" value="EF-hand"/>
    <property type="match status" value="1"/>
</dbReference>
<reference evidence="7" key="1">
    <citation type="submission" date="2018-09" db="EMBL/GenBank/DDBJ databases">
        <title>Nocardia yunnanensis sp. nov., an actinomycete isolated from a soil sample.</title>
        <authorList>
            <person name="Zhang J."/>
        </authorList>
    </citation>
    <scope>NUCLEOTIDE SEQUENCE [LARGE SCALE GENOMIC DNA]</scope>
    <source>
        <strain evidence="7">21-3</strain>
    </source>
</reference>
<dbReference type="Proteomes" id="UP000290057">
    <property type="component" value="Chromosome"/>
</dbReference>
<protein>
    <recommendedName>
        <fullName evidence="3">EF-hand domain-containing protein</fullName>
    </recommendedName>
</protein>
<gene>
    <name evidence="5" type="ORF">D0Y83_11780</name>
    <name evidence="4" type="ORF">EKJ_18880</name>
</gene>
<dbReference type="PROSITE" id="PS00018">
    <property type="entry name" value="EF_HAND_1"/>
    <property type="match status" value="1"/>
</dbReference>
<evidence type="ECO:0000313" key="6">
    <source>
        <dbReference type="Proteomes" id="UP000290057"/>
    </source>
</evidence>
<feature type="signal peptide" evidence="2">
    <location>
        <begin position="1"/>
        <end position="25"/>
    </location>
</feature>
<accession>A0A3T1CJ86</accession>
<feature type="compositionally biased region" description="Acidic residues" evidence="1">
    <location>
        <begin position="87"/>
        <end position="104"/>
    </location>
</feature>
<evidence type="ECO:0000256" key="1">
    <source>
        <dbReference type="SAM" id="MobiDB-lite"/>
    </source>
</evidence>
<dbReference type="InterPro" id="IPR011992">
    <property type="entry name" value="EF-hand-dom_pair"/>
</dbReference>
<evidence type="ECO:0000256" key="2">
    <source>
        <dbReference type="SAM" id="SignalP"/>
    </source>
</evidence>
<dbReference type="GeneID" id="69697990"/>
<name>A0A3T1CJ86_9SPHN</name>
<evidence type="ECO:0000259" key="3">
    <source>
        <dbReference type="PROSITE" id="PS50222"/>
    </source>
</evidence>
<evidence type="ECO:0000313" key="7">
    <source>
        <dbReference type="Proteomes" id="UP000325385"/>
    </source>
</evidence>
<dbReference type="PROSITE" id="PS51257">
    <property type="entry name" value="PROKAR_LIPOPROTEIN"/>
    <property type="match status" value="1"/>
</dbReference>
<sequence length="204" mass="23090">MNFPIKTTALSTLALALAACGDDVADDPVVGSEMADTETAMVDEYDPMTRDYMLGDEAQTRRDAFDADAFRSEYRTYRDEVAAEQVEQADDGDAAQDMSEDEREEMTAASQERDTETNMRLRQNMTWGYLDRNDDDQLSVAEYAIWAIPLNPQHEAMNDQGQPELKAETINKAADSFFYYDADGDTYLDRREFTAARRGETFDS</sequence>
<dbReference type="GO" id="GO:0005509">
    <property type="term" value="F:calcium ion binding"/>
    <property type="evidence" value="ECO:0007669"/>
    <property type="project" value="InterPro"/>
</dbReference>